<evidence type="ECO:0000313" key="2">
    <source>
        <dbReference type="Proteomes" id="UP000291338"/>
    </source>
</evidence>
<protein>
    <submittedName>
        <fullName evidence="1">Methylase</fullName>
    </submittedName>
</protein>
<dbReference type="GO" id="GO:0032259">
    <property type="term" value="P:methylation"/>
    <property type="evidence" value="ECO:0007669"/>
    <property type="project" value="UniProtKB-KW"/>
</dbReference>
<sequence length="196" mass="22190">MTKPYSQACENNKDPILSKLKSYLIGKEDILEIGSGTAQHAVHFAKHLPNIIWQTADQAMHHEGINAWLDEAKLSNLIAPITLDLNHDWPVTEKYDAIYTANTLHIVSELLVEKLIIGAAKHSQSHSHLFIYGPFNYNGQFTSESNQGFDAMLRARDSQSGIRDQEWVVSLAKKQGFELVQDHEMPANNRLLVFKR</sequence>
<dbReference type="Pfam" id="PF06080">
    <property type="entry name" value="DUF938"/>
    <property type="match status" value="1"/>
</dbReference>
<proteinExistence type="predicted"/>
<evidence type="ECO:0000313" key="1">
    <source>
        <dbReference type="EMBL" id="RZQ53590.1"/>
    </source>
</evidence>
<keyword evidence="1" id="KW-0808">Transferase</keyword>
<dbReference type="Proteomes" id="UP000291338">
    <property type="component" value="Unassembled WGS sequence"/>
</dbReference>
<dbReference type="InterPro" id="IPR029063">
    <property type="entry name" value="SAM-dependent_MTases_sf"/>
</dbReference>
<dbReference type="Gene3D" id="3.40.50.150">
    <property type="entry name" value="Vaccinia Virus protein VP39"/>
    <property type="match status" value="1"/>
</dbReference>
<name>A0A4Q7INT2_9GAMM</name>
<reference evidence="1 2" key="1">
    <citation type="submission" date="2018-01" db="EMBL/GenBank/DDBJ databases">
        <title>Co-occurrence of chitin degradation, pigmentation and bioactivity in marine Pseudoalteromonas.</title>
        <authorList>
            <person name="Paulsen S."/>
            <person name="Gram L."/>
            <person name="Machado H."/>
        </authorList>
    </citation>
    <scope>NUCLEOTIDE SEQUENCE [LARGE SCALE GENOMIC DNA]</scope>
    <source>
        <strain evidence="1 2">S3898</strain>
    </source>
</reference>
<dbReference type="InterPro" id="IPR010342">
    <property type="entry name" value="DUF938"/>
</dbReference>
<dbReference type="PANTHER" id="PTHR20974">
    <property type="entry name" value="UPF0585 PROTEIN CG18661"/>
    <property type="match status" value="1"/>
</dbReference>
<dbReference type="PANTHER" id="PTHR20974:SF0">
    <property type="entry name" value="UPF0585 PROTEIN CG18661"/>
    <property type="match status" value="1"/>
</dbReference>
<dbReference type="AlphaFoldDB" id="A0A4Q7INT2"/>
<gene>
    <name evidence="1" type="ORF">C1E23_08050</name>
</gene>
<dbReference type="GO" id="GO:0008168">
    <property type="term" value="F:methyltransferase activity"/>
    <property type="evidence" value="ECO:0007669"/>
    <property type="project" value="UniProtKB-KW"/>
</dbReference>
<accession>A0A4Q7INT2</accession>
<dbReference type="SUPFAM" id="SSF53335">
    <property type="entry name" value="S-adenosyl-L-methionine-dependent methyltransferases"/>
    <property type="match status" value="1"/>
</dbReference>
<comment type="caution">
    <text evidence="1">The sequence shown here is derived from an EMBL/GenBank/DDBJ whole genome shotgun (WGS) entry which is preliminary data.</text>
</comment>
<dbReference type="RefSeq" id="WP_130255072.1">
    <property type="nucleotide sequence ID" value="NZ_PPSX01000023.1"/>
</dbReference>
<keyword evidence="1" id="KW-0489">Methyltransferase</keyword>
<dbReference type="EMBL" id="PPSX01000023">
    <property type="protein sequence ID" value="RZQ53590.1"/>
    <property type="molecule type" value="Genomic_DNA"/>
</dbReference>
<organism evidence="1 2">
    <name type="scientific">Pseudoalteromonas phenolica</name>
    <dbReference type="NCBI Taxonomy" id="161398"/>
    <lineage>
        <taxon>Bacteria</taxon>
        <taxon>Pseudomonadati</taxon>
        <taxon>Pseudomonadota</taxon>
        <taxon>Gammaproteobacteria</taxon>
        <taxon>Alteromonadales</taxon>
        <taxon>Pseudoalteromonadaceae</taxon>
        <taxon>Pseudoalteromonas</taxon>
    </lineage>
</organism>